<feature type="compositionally biased region" description="Basic and acidic residues" evidence="6">
    <location>
        <begin position="49"/>
        <end position="58"/>
    </location>
</feature>
<dbReference type="OrthoDB" id="1732691at2759"/>
<dbReference type="PANTHER" id="PTHR11825">
    <property type="entry name" value="SUBGROUP IIII AMINOTRANSFERASE"/>
    <property type="match status" value="1"/>
</dbReference>
<evidence type="ECO:0000313" key="9">
    <source>
        <dbReference type="Proteomes" id="UP000194127"/>
    </source>
</evidence>
<keyword evidence="4" id="KW-0808">Transferase</keyword>
<feature type="transmembrane region" description="Helical" evidence="7">
    <location>
        <begin position="140"/>
        <end position="165"/>
    </location>
</feature>
<evidence type="ECO:0000256" key="3">
    <source>
        <dbReference type="ARBA" id="ARBA00022576"/>
    </source>
</evidence>
<dbReference type="InterPro" id="IPR043132">
    <property type="entry name" value="BCAT-like_C"/>
</dbReference>
<dbReference type="InterPro" id="IPR043131">
    <property type="entry name" value="BCAT-like_N"/>
</dbReference>
<gene>
    <name evidence="8" type="ORF">POSPLADRAFT_1173976</name>
</gene>
<dbReference type="InterPro" id="IPR005786">
    <property type="entry name" value="B_amino_transII"/>
</dbReference>
<dbReference type="EMBL" id="KZ110606">
    <property type="protein sequence ID" value="OSX57988.1"/>
    <property type="molecule type" value="Genomic_DNA"/>
</dbReference>
<dbReference type="GeneID" id="36333214"/>
<name>A0A1X6MNT5_9APHY</name>
<dbReference type="AlphaFoldDB" id="A0A1X6MNT5"/>
<keyword evidence="9" id="KW-1185">Reference proteome</keyword>
<evidence type="ECO:0000256" key="6">
    <source>
        <dbReference type="SAM" id="MobiDB-lite"/>
    </source>
</evidence>
<reference evidence="8 9" key="1">
    <citation type="submission" date="2017-04" db="EMBL/GenBank/DDBJ databases">
        <title>Genome Sequence of the Model Brown-Rot Fungus Postia placenta SB12.</title>
        <authorList>
            <consortium name="DOE Joint Genome Institute"/>
            <person name="Gaskell J."/>
            <person name="Kersten P."/>
            <person name="Larrondo L.F."/>
            <person name="Canessa P."/>
            <person name="Martinez D."/>
            <person name="Hibbett D."/>
            <person name="Schmoll M."/>
            <person name="Kubicek C.P."/>
            <person name="Martinez A.T."/>
            <person name="Yadav J."/>
            <person name="Master E."/>
            <person name="Magnuson J.K."/>
            <person name="James T."/>
            <person name="Yaver D."/>
            <person name="Berka R."/>
            <person name="Labutti K."/>
            <person name="Lipzen A."/>
            <person name="Aerts A."/>
            <person name="Barry K."/>
            <person name="Henrissat B."/>
            <person name="Blanchette R."/>
            <person name="Grigoriev I."/>
            <person name="Cullen D."/>
        </authorList>
    </citation>
    <scope>NUCLEOTIDE SEQUENCE [LARGE SCALE GENOMIC DNA]</scope>
    <source>
        <strain evidence="8 9">MAD-698-R-SB12</strain>
    </source>
</reference>
<dbReference type="GO" id="GO:0005739">
    <property type="term" value="C:mitochondrion"/>
    <property type="evidence" value="ECO:0007669"/>
    <property type="project" value="TreeGrafter"/>
</dbReference>
<dbReference type="GO" id="GO:0009098">
    <property type="term" value="P:L-leucine biosynthetic process"/>
    <property type="evidence" value="ECO:0007669"/>
    <property type="project" value="TreeGrafter"/>
</dbReference>
<keyword evidence="7" id="KW-0472">Membrane</keyword>
<dbReference type="Gene3D" id="3.30.470.10">
    <property type="match status" value="1"/>
</dbReference>
<proteinExistence type="inferred from homology"/>
<dbReference type="PANTHER" id="PTHR11825:SF44">
    <property type="entry name" value="BRANCHED-CHAIN-AMINO-ACID AMINOTRANSFERASE"/>
    <property type="match status" value="1"/>
</dbReference>
<keyword evidence="3" id="KW-0032">Aminotransferase</keyword>
<comment type="cofactor">
    <cofactor evidence="1">
        <name>pyridoxal 5'-phosphate</name>
        <dbReference type="ChEBI" id="CHEBI:597326"/>
    </cofactor>
</comment>
<dbReference type="InterPro" id="IPR036038">
    <property type="entry name" value="Aminotransferase-like"/>
</dbReference>
<dbReference type="GO" id="GO:0004084">
    <property type="term" value="F:branched-chain-amino-acid transaminase activity"/>
    <property type="evidence" value="ECO:0007669"/>
    <property type="project" value="InterPro"/>
</dbReference>
<evidence type="ECO:0000313" key="8">
    <source>
        <dbReference type="EMBL" id="OSX57988.1"/>
    </source>
</evidence>
<evidence type="ECO:0000256" key="7">
    <source>
        <dbReference type="SAM" id="Phobius"/>
    </source>
</evidence>
<evidence type="ECO:0000256" key="4">
    <source>
        <dbReference type="ARBA" id="ARBA00022679"/>
    </source>
</evidence>
<keyword evidence="5" id="KW-0663">Pyridoxal phosphate</keyword>
<keyword evidence="7" id="KW-1133">Transmembrane helix</keyword>
<dbReference type="Proteomes" id="UP000194127">
    <property type="component" value="Unassembled WGS sequence"/>
</dbReference>
<protein>
    <submittedName>
        <fullName evidence="8">Uncharacterized protein</fullName>
    </submittedName>
</protein>
<organism evidence="8 9">
    <name type="scientific">Postia placenta MAD-698-R-SB12</name>
    <dbReference type="NCBI Taxonomy" id="670580"/>
    <lineage>
        <taxon>Eukaryota</taxon>
        <taxon>Fungi</taxon>
        <taxon>Dikarya</taxon>
        <taxon>Basidiomycota</taxon>
        <taxon>Agaricomycotina</taxon>
        <taxon>Agaricomycetes</taxon>
        <taxon>Polyporales</taxon>
        <taxon>Adustoporiaceae</taxon>
        <taxon>Rhodonia</taxon>
    </lineage>
</organism>
<evidence type="ECO:0000256" key="2">
    <source>
        <dbReference type="ARBA" id="ARBA00009320"/>
    </source>
</evidence>
<sequence>MRFPSLWSSHRPKPSDADSTASGTAPTLPTGTEDSTRLEMIKIVTPDDQDTRNNKEHTATTVSVDQPVAVSESSLQDDSSASIESTNVAAWSSCAKVVWEHEEAIVTKWKEGINNMLLFVSLVLFLAGLVKYLWTLNTQIAHVIILLVVLSLSISVCTPFISALVPGCPFKSRQSWWWYLVLRWPGNTYRYLLWVFGRIWPPRELIASASRLFFKVHHAITSFFEYPRIICKATTQLADWKELDDFAVRFQAARRLDGYQLEMLVEADRMIMDDTILMTVIWPCLWSGSITSALHAFYGILEHRVHHVDRSTSPPRYEWSPGDLDSKTAIWMGQNALVLLDGVSAASVDDRVDHCQRLIASLSQLVRIMADTPTARAVYHRFLTTRHKLNNLSEVRGVDTLLSICDNHFRPREIYGHDVKLSTFIDTDGTTADDSFLDEVVRPLLNQVDVDFSLKAFYRILQHRAEHMDFSVDPPDLQWSPASWTSVRAITIARLCTQMLSRLLDGVLGFHEHAMAIMQYLNEVIVVIPAAEPDIYRRIVELSSDDKYKLNISYELRVQLLSLTLRPQDRFGNPDSKDANWKSSMVLGHIALDLFTRTCEDTTLVDNDREQYQSTLLKKLHKLFDTMPVTETQVFNRMLNLFTSPQFPSKRWEEAAELKVPNHGFRRPFRKISNSALWCASRLNYNCYVMIKKRVRDVLDNALAAIKAAPSIVSLSGAISIDENWNDIRLLLVACEDLEKMDNIIIRPELIEALEELARNCPDHQHHCNQIRGTATILHELNHRLDARLIRILKFDKVDFALVRLRMTVERCISIMWSTILELPIMRLMPRPDTLRFTCKNPRSSNGSLSSGWNRNASYALGSARICAEVSRRRYATIEFDTGQRYVKSFKENRRREQAAVAFGHDDVVDKRDKAVVEVFVRELLEACVIEERLRRLQCGDGTGDGKGRVGCKEDVFNHHDYSDNGTQAQRLPHESKSGTTQGQLNHVSVTSDPYLDVITPTLDGTILPGITRDSCLSLAAAHPSRTLLPHLLPTLRLHAREQTLRMSELARWNAEGRLIEVFTTGTAVVITGVGRIGYNGKDIILSEHEGGRGPVAHALYERLLEIQEGRFEFDGWSIPC</sequence>
<dbReference type="GO" id="GO:0009099">
    <property type="term" value="P:L-valine biosynthetic process"/>
    <property type="evidence" value="ECO:0007669"/>
    <property type="project" value="TreeGrafter"/>
</dbReference>
<dbReference type="SUPFAM" id="SSF56752">
    <property type="entry name" value="D-aminoacid aminotransferase-like PLP-dependent enzymes"/>
    <property type="match status" value="1"/>
</dbReference>
<evidence type="ECO:0000256" key="1">
    <source>
        <dbReference type="ARBA" id="ARBA00001933"/>
    </source>
</evidence>
<feature type="region of interest" description="Disordered" evidence="6">
    <location>
        <begin position="1"/>
        <end position="39"/>
    </location>
</feature>
<dbReference type="RefSeq" id="XP_024334782.1">
    <property type="nucleotide sequence ID" value="XM_024488265.1"/>
</dbReference>
<keyword evidence="7" id="KW-0812">Transmembrane</keyword>
<feature type="transmembrane region" description="Helical" evidence="7">
    <location>
        <begin position="116"/>
        <end position="134"/>
    </location>
</feature>
<accession>A0A1X6MNT5</accession>
<feature type="region of interest" description="Disordered" evidence="6">
    <location>
        <begin position="44"/>
        <end position="63"/>
    </location>
</feature>
<dbReference type="Gene3D" id="3.20.10.10">
    <property type="entry name" value="D-amino Acid Aminotransferase, subunit A, domain 2"/>
    <property type="match status" value="1"/>
</dbReference>
<feature type="region of interest" description="Disordered" evidence="6">
    <location>
        <begin position="963"/>
        <end position="983"/>
    </location>
</feature>
<evidence type="ECO:0000256" key="5">
    <source>
        <dbReference type="ARBA" id="ARBA00022898"/>
    </source>
</evidence>
<comment type="similarity">
    <text evidence="2">Belongs to the class-IV pyridoxal-phosphate-dependent aminotransferase family.</text>
</comment>
<dbReference type="STRING" id="670580.A0A1X6MNT5"/>
<feature type="compositionally biased region" description="Polar residues" evidence="6">
    <location>
        <begin position="17"/>
        <end position="33"/>
    </location>
</feature>